<evidence type="ECO:0000256" key="1">
    <source>
        <dbReference type="SAM" id="MobiDB-lite"/>
    </source>
</evidence>
<feature type="chain" id="PRO_5046989868" evidence="2">
    <location>
        <begin position="33"/>
        <end position="207"/>
    </location>
</feature>
<feature type="compositionally biased region" description="Low complexity" evidence="1">
    <location>
        <begin position="60"/>
        <end position="77"/>
    </location>
</feature>
<proteinExistence type="predicted"/>
<comment type="caution">
    <text evidence="3">The sequence shown here is derived from an EMBL/GenBank/DDBJ whole genome shotgun (WGS) entry which is preliminary data.</text>
</comment>
<evidence type="ECO:0000256" key="2">
    <source>
        <dbReference type="SAM" id="SignalP"/>
    </source>
</evidence>
<accession>A0ABW0ZBC2</accession>
<evidence type="ECO:0000313" key="3">
    <source>
        <dbReference type="EMBL" id="MFC5724263.1"/>
    </source>
</evidence>
<name>A0ABW0ZBC2_9ACTN</name>
<sequence length="207" mass="20709">MRTPHKAGLLTATAIGSTLALVLSTTGSSATATPPPAPAPVAAPVHAAPPAPPAVPAPARPAQAAHPVPAARAAAPAPEVLRKAATSTVKAIDNNLIRQQAAAQTADCTTARQPAACQALTAPLGQLTRARTTLERQAASPNPDLRTITSATTDAVGATAEIAKDRHDSRGLTSALADLVSWVVTPGLNDVLFGAGHLLKALLGLLS</sequence>
<dbReference type="RefSeq" id="WP_390320728.1">
    <property type="nucleotide sequence ID" value="NZ_JBHSPB010000025.1"/>
</dbReference>
<reference evidence="4" key="1">
    <citation type="journal article" date="2019" name="Int. J. Syst. Evol. Microbiol.">
        <title>The Global Catalogue of Microorganisms (GCM) 10K type strain sequencing project: providing services to taxonomists for standard genome sequencing and annotation.</title>
        <authorList>
            <consortium name="The Broad Institute Genomics Platform"/>
            <consortium name="The Broad Institute Genome Sequencing Center for Infectious Disease"/>
            <person name="Wu L."/>
            <person name="Ma J."/>
        </authorList>
    </citation>
    <scope>NUCLEOTIDE SEQUENCE [LARGE SCALE GENOMIC DNA]</scope>
    <source>
        <strain evidence="4">CGMCC 4.7304</strain>
    </source>
</reference>
<gene>
    <name evidence="3" type="ORF">ACFP1Z_29315</name>
</gene>
<organism evidence="3 4">
    <name type="scientific">Streptomyces gamaensis</name>
    <dbReference type="NCBI Taxonomy" id="1763542"/>
    <lineage>
        <taxon>Bacteria</taxon>
        <taxon>Bacillati</taxon>
        <taxon>Actinomycetota</taxon>
        <taxon>Actinomycetes</taxon>
        <taxon>Kitasatosporales</taxon>
        <taxon>Streptomycetaceae</taxon>
        <taxon>Streptomyces</taxon>
    </lineage>
</organism>
<protein>
    <submittedName>
        <fullName evidence="3">Uncharacterized protein</fullName>
    </submittedName>
</protein>
<dbReference type="Proteomes" id="UP001596083">
    <property type="component" value="Unassembled WGS sequence"/>
</dbReference>
<dbReference type="EMBL" id="JBHSPB010000025">
    <property type="protein sequence ID" value="MFC5724263.1"/>
    <property type="molecule type" value="Genomic_DNA"/>
</dbReference>
<feature type="region of interest" description="Disordered" evidence="1">
    <location>
        <begin position="27"/>
        <end position="77"/>
    </location>
</feature>
<evidence type="ECO:0000313" key="4">
    <source>
        <dbReference type="Proteomes" id="UP001596083"/>
    </source>
</evidence>
<keyword evidence="2" id="KW-0732">Signal</keyword>
<feature type="signal peptide" evidence="2">
    <location>
        <begin position="1"/>
        <end position="32"/>
    </location>
</feature>
<feature type="compositionally biased region" description="Pro residues" evidence="1">
    <location>
        <begin position="33"/>
        <end position="59"/>
    </location>
</feature>
<keyword evidence="4" id="KW-1185">Reference proteome</keyword>